<proteinExistence type="predicted"/>
<name>A0A6N7Y1Q3_9FIRM</name>
<dbReference type="Proteomes" id="UP000469523">
    <property type="component" value="Unassembled WGS sequence"/>
</dbReference>
<protein>
    <submittedName>
        <fullName evidence="1">Uncharacterized protein</fullName>
    </submittedName>
</protein>
<organism evidence="1 2">
    <name type="scientific">Tissierella pigra</name>
    <dbReference type="NCBI Taxonomy" id="2607614"/>
    <lineage>
        <taxon>Bacteria</taxon>
        <taxon>Bacillati</taxon>
        <taxon>Bacillota</taxon>
        <taxon>Tissierellia</taxon>
        <taxon>Tissierellales</taxon>
        <taxon>Tissierellaceae</taxon>
        <taxon>Tissierella</taxon>
    </lineage>
</organism>
<accession>A0A6N7Y1Q3</accession>
<evidence type="ECO:0000313" key="2">
    <source>
        <dbReference type="Proteomes" id="UP000469523"/>
    </source>
</evidence>
<comment type="caution">
    <text evidence="1">The sequence shown here is derived from an EMBL/GenBank/DDBJ whole genome shotgun (WGS) entry which is preliminary data.</text>
</comment>
<gene>
    <name evidence="1" type="ORF">FYJ83_10715</name>
</gene>
<sequence>MARGGISFEGIGFRGVTFKAGAGIKALVSAANRDVVVGVPVVVSGAQTVDLGTDGDTVFGFIDVYEDDGHVTVQVDGFRTDVPIGAIAPTVGKIAAVDGTGKIKDSGTTAKLRNPIVVEVDTIAKVATVFLG</sequence>
<keyword evidence="2" id="KW-1185">Reference proteome</keyword>
<reference evidence="1 2" key="1">
    <citation type="submission" date="2019-09" db="EMBL/GenBank/DDBJ databases">
        <title>In-depth cultivation of the pig gut microbiome towards novel bacterial diversity and tailored functional studies.</title>
        <authorList>
            <person name="Wylensek D."/>
            <person name="Hitch T.C.A."/>
            <person name="Clavel T."/>
        </authorList>
    </citation>
    <scope>NUCLEOTIDE SEQUENCE [LARGE SCALE GENOMIC DNA]</scope>
    <source>
        <strain evidence="1 2">WCA3-693-APC-4?</strain>
    </source>
</reference>
<dbReference type="EMBL" id="VUNQ01000021">
    <property type="protein sequence ID" value="MSU01940.1"/>
    <property type="molecule type" value="Genomic_DNA"/>
</dbReference>
<evidence type="ECO:0000313" key="1">
    <source>
        <dbReference type="EMBL" id="MSU01940.1"/>
    </source>
</evidence>
<dbReference type="RefSeq" id="WP_154440470.1">
    <property type="nucleotide sequence ID" value="NZ_VUNQ01000021.1"/>
</dbReference>
<dbReference type="AlphaFoldDB" id="A0A6N7Y1Q3"/>